<evidence type="ECO:0000313" key="2">
    <source>
        <dbReference type="Proteomes" id="UP000799436"/>
    </source>
</evidence>
<proteinExistence type="predicted"/>
<gene>
    <name evidence="1" type="ORF">EJ03DRAFT_332352</name>
</gene>
<organism evidence="1 2">
    <name type="scientific">Teratosphaeria nubilosa</name>
    <dbReference type="NCBI Taxonomy" id="161662"/>
    <lineage>
        <taxon>Eukaryota</taxon>
        <taxon>Fungi</taxon>
        <taxon>Dikarya</taxon>
        <taxon>Ascomycota</taxon>
        <taxon>Pezizomycotina</taxon>
        <taxon>Dothideomycetes</taxon>
        <taxon>Dothideomycetidae</taxon>
        <taxon>Mycosphaerellales</taxon>
        <taxon>Teratosphaeriaceae</taxon>
        <taxon>Teratosphaeria</taxon>
    </lineage>
</organism>
<evidence type="ECO:0000313" key="1">
    <source>
        <dbReference type="EMBL" id="KAF2763893.1"/>
    </source>
</evidence>
<reference evidence="1" key="1">
    <citation type="journal article" date="2020" name="Stud. Mycol.">
        <title>101 Dothideomycetes genomes: a test case for predicting lifestyles and emergence of pathogens.</title>
        <authorList>
            <person name="Haridas S."/>
            <person name="Albert R."/>
            <person name="Binder M."/>
            <person name="Bloem J."/>
            <person name="Labutti K."/>
            <person name="Salamov A."/>
            <person name="Andreopoulos B."/>
            <person name="Baker S."/>
            <person name="Barry K."/>
            <person name="Bills G."/>
            <person name="Bluhm B."/>
            <person name="Cannon C."/>
            <person name="Castanera R."/>
            <person name="Culley D."/>
            <person name="Daum C."/>
            <person name="Ezra D."/>
            <person name="Gonzalez J."/>
            <person name="Henrissat B."/>
            <person name="Kuo A."/>
            <person name="Liang C."/>
            <person name="Lipzen A."/>
            <person name="Lutzoni F."/>
            <person name="Magnuson J."/>
            <person name="Mondo S."/>
            <person name="Nolan M."/>
            <person name="Ohm R."/>
            <person name="Pangilinan J."/>
            <person name="Park H.-J."/>
            <person name="Ramirez L."/>
            <person name="Alfaro M."/>
            <person name="Sun H."/>
            <person name="Tritt A."/>
            <person name="Yoshinaga Y."/>
            <person name="Zwiers L.-H."/>
            <person name="Turgeon B."/>
            <person name="Goodwin S."/>
            <person name="Spatafora J."/>
            <person name="Crous P."/>
            <person name="Grigoriev I."/>
        </authorList>
    </citation>
    <scope>NUCLEOTIDE SEQUENCE</scope>
    <source>
        <strain evidence="1">CBS 116005</strain>
    </source>
</reference>
<dbReference type="Proteomes" id="UP000799436">
    <property type="component" value="Unassembled WGS sequence"/>
</dbReference>
<accession>A0A6G1KT96</accession>
<protein>
    <submittedName>
        <fullName evidence="1">Uncharacterized protein</fullName>
    </submittedName>
</protein>
<keyword evidence="2" id="KW-1185">Reference proteome</keyword>
<sequence>MSTTVRVEIKHNRARRAAAQPHLRNCAEIQCMLSNNRNRAKIDYLGKLSLRFNCRRAYGCAAAC</sequence>
<name>A0A6G1KT96_9PEZI</name>
<dbReference type="EMBL" id="ML995953">
    <property type="protein sequence ID" value="KAF2763893.1"/>
    <property type="molecule type" value="Genomic_DNA"/>
</dbReference>
<dbReference type="AlphaFoldDB" id="A0A6G1KT96"/>